<comment type="caution">
    <text evidence="3">The sequence shown here is derived from an EMBL/GenBank/DDBJ whole genome shotgun (WGS) entry which is preliminary data.</text>
</comment>
<dbReference type="Gene3D" id="3.40.50.620">
    <property type="entry name" value="HUPs"/>
    <property type="match status" value="1"/>
</dbReference>
<dbReference type="CDD" id="cd23659">
    <property type="entry name" value="USP_At3g01520-like"/>
    <property type="match status" value="1"/>
</dbReference>
<protein>
    <submittedName>
        <fullName evidence="3">Universal stress protein</fullName>
    </submittedName>
</protein>
<dbReference type="EMBL" id="DXHX01000167">
    <property type="protein sequence ID" value="HIV75711.1"/>
    <property type="molecule type" value="Genomic_DNA"/>
</dbReference>
<accession>A0A9D1PPR9</accession>
<dbReference type="PANTHER" id="PTHR46268">
    <property type="entry name" value="STRESS RESPONSE PROTEIN NHAX"/>
    <property type="match status" value="1"/>
</dbReference>
<dbReference type="SUPFAM" id="SSF52402">
    <property type="entry name" value="Adenine nucleotide alpha hydrolases-like"/>
    <property type="match status" value="1"/>
</dbReference>
<evidence type="ECO:0000256" key="1">
    <source>
        <dbReference type="ARBA" id="ARBA00008791"/>
    </source>
</evidence>
<name>A0A9D1PPR9_9BACI</name>
<dbReference type="InterPro" id="IPR014729">
    <property type="entry name" value="Rossmann-like_a/b/a_fold"/>
</dbReference>
<dbReference type="Proteomes" id="UP000823937">
    <property type="component" value="Unassembled WGS sequence"/>
</dbReference>
<reference evidence="3" key="2">
    <citation type="submission" date="2021-04" db="EMBL/GenBank/DDBJ databases">
        <authorList>
            <person name="Gilroy R."/>
        </authorList>
    </citation>
    <scope>NUCLEOTIDE SEQUENCE</scope>
    <source>
        <strain evidence="3">CHK169-2315</strain>
    </source>
</reference>
<sequence>MRNILIAYDGSETSKAAIDEVETLFSHNGNTKICVISISNISNPHTNAMMQRKIMDEDVKKIQKEHDEKAKKEHVEKIKLQLDEIKNRLENNGTTVDTNVLMMEGNNNPGEKICKYATSYNYDLIVVGSRGLGNIKKVILGSVSNYVVNNSDKPVLVIK</sequence>
<dbReference type="AlphaFoldDB" id="A0A9D1PPR9"/>
<evidence type="ECO:0000313" key="3">
    <source>
        <dbReference type="EMBL" id="HIV75711.1"/>
    </source>
</evidence>
<evidence type="ECO:0000313" key="4">
    <source>
        <dbReference type="Proteomes" id="UP000823937"/>
    </source>
</evidence>
<dbReference type="PRINTS" id="PR01438">
    <property type="entry name" value="UNVRSLSTRESS"/>
</dbReference>
<evidence type="ECO:0000259" key="2">
    <source>
        <dbReference type="Pfam" id="PF00582"/>
    </source>
</evidence>
<dbReference type="Pfam" id="PF00582">
    <property type="entry name" value="Usp"/>
    <property type="match status" value="1"/>
</dbReference>
<gene>
    <name evidence="3" type="ORF">H9895_11610</name>
</gene>
<dbReference type="InterPro" id="IPR006016">
    <property type="entry name" value="UspA"/>
</dbReference>
<proteinExistence type="inferred from homology"/>
<dbReference type="InterPro" id="IPR006015">
    <property type="entry name" value="Universal_stress_UspA"/>
</dbReference>
<organism evidence="3 4">
    <name type="scientific">Candidatus Pseudogracilibacillus intestinigallinarum</name>
    <dbReference type="NCBI Taxonomy" id="2838742"/>
    <lineage>
        <taxon>Bacteria</taxon>
        <taxon>Bacillati</taxon>
        <taxon>Bacillota</taxon>
        <taxon>Bacilli</taxon>
        <taxon>Bacillales</taxon>
        <taxon>Bacillaceae</taxon>
        <taxon>Pseudogracilibacillus</taxon>
    </lineage>
</organism>
<feature type="domain" description="UspA" evidence="2">
    <location>
        <begin position="1"/>
        <end position="159"/>
    </location>
</feature>
<dbReference type="PANTHER" id="PTHR46268:SF6">
    <property type="entry name" value="UNIVERSAL STRESS PROTEIN UP12"/>
    <property type="match status" value="1"/>
</dbReference>
<comment type="similarity">
    <text evidence="1">Belongs to the universal stress protein A family.</text>
</comment>
<reference evidence="3" key="1">
    <citation type="journal article" date="2021" name="PeerJ">
        <title>Extensive microbial diversity within the chicken gut microbiome revealed by metagenomics and culture.</title>
        <authorList>
            <person name="Gilroy R."/>
            <person name="Ravi A."/>
            <person name="Getino M."/>
            <person name="Pursley I."/>
            <person name="Horton D.L."/>
            <person name="Alikhan N.F."/>
            <person name="Baker D."/>
            <person name="Gharbi K."/>
            <person name="Hall N."/>
            <person name="Watson M."/>
            <person name="Adriaenssens E.M."/>
            <person name="Foster-Nyarko E."/>
            <person name="Jarju S."/>
            <person name="Secka A."/>
            <person name="Antonio M."/>
            <person name="Oren A."/>
            <person name="Chaudhuri R.R."/>
            <person name="La Ragione R."/>
            <person name="Hildebrand F."/>
            <person name="Pallen M.J."/>
        </authorList>
    </citation>
    <scope>NUCLEOTIDE SEQUENCE</scope>
    <source>
        <strain evidence="3">CHK169-2315</strain>
    </source>
</reference>